<feature type="region of interest" description="Disordered" evidence="5">
    <location>
        <begin position="84"/>
        <end position="104"/>
    </location>
</feature>
<keyword evidence="4" id="KW-0281">Fimbrium</keyword>
<dbReference type="InterPro" id="IPR050263">
    <property type="entry name" value="Bact_Fimbrial_Adh_Pro"/>
</dbReference>
<dbReference type="EMBL" id="JACZOI010000674">
    <property type="protein sequence ID" value="MBE0981256.1"/>
    <property type="molecule type" value="Genomic_DNA"/>
</dbReference>
<sequence>YTPAQIRNGATAVPFDITLQNCIRVRNIETKLMSNKVGSVSKELLANTLTGNNAAKGVGVLIEGLKNTKSAQMVLKPNDSTSVYKDYETEDDTTGGIYPDKGNGTSQPLHFQATLKQDGNIAIEPGNFKATSTFQVTYP</sequence>
<feature type="domain" description="Fimbrial-type adhesion" evidence="6">
    <location>
        <begin position="6"/>
        <end position="138"/>
    </location>
</feature>
<comment type="similarity">
    <text evidence="2">Belongs to the fimbrial protein family.</text>
</comment>
<evidence type="ECO:0000313" key="8">
    <source>
        <dbReference type="Proteomes" id="UP000640866"/>
    </source>
</evidence>
<dbReference type="PANTHER" id="PTHR33420">
    <property type="entry name" value="FIMBRIAL SUBUNIT ELFA-RELATED"/>
    <property type="match status" value="1"/>
</dbReference>
<dbReference type="PANTHER" id="PTHR33420:SF12">
    <property type="entry name" value="FIMBRIN-LIKE PROTEIN FIMI-RELATED"/>
    <property type="match status" value="1"/>
</dbReference>
<evidence type="ECO:0000256" key="1">
    <source>
        <dbReference type="ARBA" id="ARBA00004561"/>
    </source>
</evidence>
<protein>
    <submittedName>
        <fullName evidence="7">Fimbrial protein</fullName>
    </submittedName>
</protein>
<dbReference type="Proteomes" id="UP000640866">
    <property type="component" value="Unassembled WGS sequence"/>
</dbReference>
<dbReference type="SUPFAM" id="SSF49401">
    <property type="entry name" value="Bacterial adhesins"/>
    <property type="match status" value="1"/>
</dbReference>
<name>A0AAP1RCA6_ECOLX</name>
<proteinExistence type="inferred from homology"/>
<evidence type="ECO:0000256" key="4">
    <source>
        <dbReference type="ARBA" id="ARBA00023263"/>
    </source>
</evidence>
<dbReference type="Gene3D" id="2.60.40.1090">
    <property type="entry name" value="Fimbrial-type adhesion domain"/>
    <property type="match status" value="1"/>
</dbReference>
<keyword evidence="3" id="KW-0732">Signal</keyword>
<reference evidence="7" key="1">
    <citation type="submission" date="2020-09" db="EMBL/GenBank/DDBJ databases">
        <title>Emerging polyconal dissemination of OXA-244-producing E. coli in France.</title>
        <authorList>
            <person name="Emeraud C."/>
            <person name="Girlich D."/>
            <person name="Bonnin R.A."/>
            <person name="Jousset A.B."/>
            <person name="Naas T."/>
            <person name="Dortet L."/>
        </authorList>
    </citation>
    <scope>NUCLEOTIDE SEQUENCE</scope>
    <source>
        <strain evidence="7">225E3</strain>
    </source>
</reference>
<dbReference type="AlphaFoldDB" id="A0AAP1RCA6"/>
<dbReference type="InterPro" id="IPR000259">
    <property type="entry name" value="Adhesion_dom_fimbrial"/>
</dbReference>
<dbReference type="GO" id="GO:0043709">
    <property type="term" value="P:cell adhesion involved in single-species biofilm formation"/>
    <property type="evidence" value="ECO:0007669"/>
    <property type="project" value="TreeGrafter"/>
</dbReference>
<dbReference type="RefSeq" id="WP_192525544.1">
    <property type="nucleotide sequence ID" value="NZ_JACZOI010000674.1"/>
</dbReference>
<organism evidence="7 8">
    <name type="scientific">Escherichia coli</name>
    <dbReference type="NCBI Taxonomy" id="562"/>
    <lineage>
        <taxon>Bacteria</taxon>
        <taxon>Pseudomonadati</taxon>
        <taxon>Pseudomonadota</taxon>
        <taxon>Gammaproteobacteria</taxon>
        <taxon>Enterobacterales</taxon>
        <taxon>Enterobacteriaceae</taxon>
        <taxon>Escherichia</taxon>
    </lineage>
</organism>
<evidence type="ECO:0000256" key="3">
    <source>
        <dbReference type="ARBA" id="ARBA00022729"/>
    </source>
</evidence>
<comment type="subcellular location">
    <subcellularLocation>
        <location evidence="1">Fimbrium</location>
    </subcellularLocation>
</comment>
<dbReference type="InterPro" id="IPR008966">
    <property type="entry name" value="Adhesion_dom_sf"/>
</dbReference>
<gene>
    <name evidence="7" type="ORF">IH772_29590</name>
</gene>
<evidence type="ECO:0000313" key="7">
    <source>
        <dbReference type="EMBL" id="MBE0981256.1"/>
    </source>
</evidence>
<comment type="caution">
    <text evidence="7">The sequence shown here is derived from an EMBL/GenBank/DDBJ whole genome shotgun (WGS) entry which is preliminary data.</text>
</comment>
<feature type="non-terminal residue" evidence="7">
    <location>
        <position position="1"/>
    </location>
</feature>
<dbReference type="Pfam" id="PF00419">
    <property type="entry name" value="Fimbrial"/>
    <property type="match status" value="1"/>
</dbReference>
<evidence type="ECO:0000256" key="2">
    <source>
        <dbReference type="ARBA" id="ARBA00006671"/>
    </source>
</evidence>
<evidence type="ECO:0000259" key="6">
    <source>
        <dbReference type="Pfam" id="PF00419"/>
    </source>
</evidence>
<dbReference type="InterPro" id="IPR036937">
    <property type="entry name" value="Adhesion_dom_fimbrial_sf"/>
</dbReference>
<evidence type="ECO:0000256" key="5">
    <source>
        <dbReference type="SAM" id="MobiDB-lite"/>
    </source>
</evidence>
<accession>A0AAP1RCA6</accession>
<dbReference type="GO" id="GO:0009289">
    <property type="term" value="C:pilus"/>
    <property type="evidence" value="ECO:0007669"/>
    <property type="project" value="UniProtKB-SubCell"/>
</dbReference>